<evidence type="ECO:0000313" key="5">
    <source>
        <dbReference type="Proteomes" id="UP000186922"/>
    </source>
</evidence>
<keyword evidence="1" id="KW-0805">Transcription regulation</keyword>
<keyword evidence="5" id="KW-1185">Reference proteome</keyword>
<sequence length="137" mass="16191">MPGFSSFKMDDQHTMLRERWLEGWLMAHYCQIQGYNFYQLNDPLRVHGSTYWTQQFLDPEQIRTFFLYGAALNKLHLSQVEAFLLYALGSQHVHSRIHQCSRWAKAVAFALALPRLLASRHPVQRPFAFSHRKTERP</sequence>
<proteinExistence type="predicted"/>
<dbReference type="SUPFAM" id="SSF48508">
    <property type="entry name" value="Nuclear receptor ligand-binding domain"/>
    <property type="match status" value="1"/>
</dbReference>
<reference evidence="4 5" key="1">
    <citation type="journal article" date="2016" name="Nat. Commun.">
        <title>Extremotolerant tardigrade genome and improved radiotolerance of human cultured cells by tardigrade-unique protein.</title>
        <authorList>
            <person name="Hashimoto T."/>
            <person name="Horikawa D.D."/>
            <person name="Saito Y."/>
            <person name="Kuwahara H."/>
            <person name="Kozuka-Hata H."/>
            <person name="Shin-I T."/>
            <person name="Minakuchi Y."/>
            <person name="Ohishi K."/>
            <person name="Motoyama A."/>
            <person name="Aizu T."/>
            <person name="Enomoto A."/>
            <person name="Kondo K."/>
            <person name="Tanaka S."/>
            <person name="Hara Y."/>
            <person name="Koshikawa S."/>
            <person name="Sagara H."/>
            <person name="Miura T."/>
            <person name="Yokobori S."/>
            <person name="Miyagawa K."/>
            <person name="Suzuki Y."/>
            <person name="Kubo T."/>
            <person name="Oyama M."/>
            <person name="Kohara Y."/>
            <person name="Fujiyama A."/>
            <person name="Arakawa K."/>
            <person name="Katayama T."/>
            <person name="Toyoda A."/>
            <person name="Kunieda T."/>
        </authorList>
    </citation>
    <scope>NUCLEOTIDE SEQUENCE [LARGE SCALE GENOMIC DNA]</scope>
    <source>
        <strain evidence="4 5">YOKOZUNA-1</strain>
    </source>
</reference>
<evidence type="ECO:0000256" key="2">
    <source>
        <dbReference type="ARBA" id="ARBA00023163"/>
    </source>
</evidence>
<evidence type="ECO:0000256" key="3">
    <source>
        <dbReference type="ARBA" id="ARBA00023170"/>
    </source>
</evidence>
<accession>A0A1D1V0E5</accession>
<evidence type="ECO:0000313" key="4">
    <source>
        <dbReference type="EMBL" id="GAU95314.1"/>
    </source>
</evidence>
<organism evidence="4 5">
    <name type="scientific">Ramazzottius varieornatus</name>
    <name type="common">Water bear</name>
    <name type="synonym">Tardigrade</name>
    <dbReference type="NCBI Taxonomy" id="947166"/>
    <lineage>
        <taxon>Eukaryota</taxon>
        <taxon>Metazoa</taxon>
        <taxon>Ecdysozoa</taxon>
        <taxon>Tardigrada</taxon>
        <taxon>Eutardigrada</taxon>
        <taxon>Parachela</taxon>
        <taxon>Hypsibioidea</taxon>
        <taxon>Ramazzottiidae</taxon>
        <taxon>Ramazzottius</taxon>
    </lineage>
</organism>
<gene>
    <name evidence="4" type="primary">RvY_06951</name>
    <name evidence="4" type="synonym">RvY_06951.1</name>
    <name evidence="4" type="ORF">RvY_06951-1</name>
</gene>
<keyword evidence="3" id="KW-0675">Receptor</keyword>
<protein>
    <submittedName>
        <fullName evidence="4">Uncharacterized protein</fullName>
    </submittedName>
</protein>
<dbReference type="AlphaFoldDB" id="A0A1D1V0E5"/>
<evidence type="ECO:0000256" key="1">
    <source>
        <dbReference type="ARBA" id="ARBA00023015"/>
    </source>
</evidence>
<dbReference type="EMBL" id="BDGG01000003">
    <property type="protein sequence ID" value="GAU95314.1"/>
    <property type="molecule type" value="Genomic_DNA"/>
</dbReference>
<dbReference type="Proteomes" id="UP000186922">
    <property type="component" value="Unassembled WGS sequence"/>
</dbReference>
<keyword evidence="2" id="KW-0804">Transcription</keyword>
<dbReference type="Gene3D" id="1.10.565.10">
    <property type="entry name" value="Retinoid X Receptor"/>
    <property type="match status" value="1"/>
</dbReference>
<dbReference type="InterPro" id="IPR035500">
    <property type="entry name" value="NHR-like_dom_sf"/>
</dbReference>
<comment type="caution">
    <text evidence="4">The sequence shown here is derived from an EMBL/GenBank/DDBJ whole genome shotgun (WGS) entry which is preliminary data.</text>
</comment>
<name>A0A1D1V0E5_RAMVA</name>